<dbReference type="GO" id="GO:0006508">
    <property type="term" value="P:proteolysis"/>
    <property type="evidence" value="ECO:0007669"/>
    <property type="project" value="InterPro"/>
</dbReference>
<evidence type="ECO:0000313" key="3">
    <source>
        <dbReference type="EMBL" id="QDZ21600.1"/>
    </source>
</evidence>
<name>A0A5B8MQD4_9CHLO</name>
<dbReference type="Pfam" id="PF00089">
    <property type="entry name" value="Trypsin"/>
    <property type="match status" value="1"/>
</dbReference>
<dbReference type="InterPro" id="IPR009003">
    <property type="entry name" value="Peptidase_S1_PA"/>
</dbReference>
<dbReference type="PANTHER" id="PTHR36234:SF5">
    <property type="entry name" value="LYSYL ENDOPEPTIDASE"/>
    <property type="match status" value="1"/>
</dbReference>
<feature type="chain" id="PRO_5023066135" description="Peptidase S1 domain-containing protein" evidence="1">
    <location>
        <begin position="29"/>
        <end position="896"/>
    </location>
</feature>
<dbReference type="InterPro" id="IPR043504">
    <property type="entry name" value="Peptidase_S1_PA_chymotrypsin"/>
</dbReference>
<dbReference type="GO" id="GO:0004252">
    <property type="term" value="F:serine-type endopeptidase activity"/>
    <property type="evidence" value="ECO:0007669"/>
    <property type="project" value="InterPro"/>
</dbReference>
<dbReference type="OrthoDB" id="2333706at2759"/>
<dbReference type="AlphaFoldDB" id="A0A5B8MQD4"/>
<feature type="domain" description="Peptidase S1" evidence="2">
    <location>
        <begin position="302"/>
        <end position="483"/>
    </location>
</feature>
<gene>
    <name evidence="3" type="ORF">A3770_06p41180</name>
</gene>
<organism evidence="3 4">
    <name type="scientific">Chloropicon primus</name>
    <dbReference type="NCBI Taxonomy" id="1764295"/>
    <lineage>
        <taxon>Eukaryota</taxon>
        <taxon>Viridiplantae</taxon>
        <taxon>Chlorophyta</taxon>
        <taxon>Chloropicophyceae</taxon>
        <taxon>Chloropicales</taxon>
        <taxon>Chloropicaceae</taxon>
        <taxon>Chloropicon</taxon>
    </lineage>
</organism>
<reference evidence="3 4" key="1">
    <citation type="submission" date="2018-07" db="EMBL/GenBank/DDBJ databases">
        <title>The complete nuclear genome of the prasinophyte Chloropicon primus (CCMP1205).</title>
        <authorList>
            <person name="Pombert J.-F."/>
            <person name="Otis C."/>
            <person name="Turmel M."/>
            <person name="Lemieux C."/>
        </authorList>
    </citation>
    <scope>NUCLEOTIDE SEQUENCE [LARGE SCALE GENOMIC DNA]</scope>
    <source>
        <strain evidence="3 4">CCMP1205</strain>
    </source>
</reference>
<dbReference type="Gene3D" id="2.40.10.10">
    <property type="entry name" value="Trypsin-like serine proteases"/>
    <property type="match status" value="2"/>
</dbReference>
<feature type="signal peptide" evidence="1">
    <location>
        <begin position="1"/>
        <end position="28"/>
    </location>
</feature>
<dbReference type="Proteomes" id="UP000316726">
    <property type="component" value="Chromosome 6"/>
</dbReference>
<proteinExistence type="predicted"/>
<keyword evidence="1" id="KW-0732">Signal</keyword>
<evidence type="ECO:0000259" key="2">
    <source>
        <dbReference type="Pfam" id="PF00089"/>
    </source>
</evidence>
<evidence type="ECO:0000313" key="4">
    <source>
        <dbReference type="Proteomes" id="UP000316726"/>
    </source>
</evidence>
<dbReference type="PANTHER" id="PTHR36234">
    <property type="entry name" value="LYSYL ENDOPEPTIDASE"/>
    <property type="match status" value="1"/>
</dbReference>
<dbReference type="EMBL" id="CP031039">
    <property type="protein sequence ID" value="QDZ21600.1"/>
    <property type="molecule type" value="Genomic_DNA"/>
</dbReference>
<sequence>MARSRSRDSVAWLGLVVVLCVGTASVWGSPRPLVDSSMTTSSSPPARGPASWRVRGQMEVLVDAVVLERVDRQRLLAEDEETQNLLIASEEELNGTGEAYTNRKHPYRWGTAPETSSFSGISMRYNGNWTKIGSGDDEWVWRLKVTSPGAISQQLIFSTLWLPAGSELWVYSQESEETMACGADCHLFTAGDTRIDEKFTTPIVHGSDLYLEYHMKLPVVRRDTIVPRVHIFKVVQGYRDVLREAPGDRDAPVAAKGLDEIYNQGLSQSCNNDATCPLVGDEWEKARRSVVQIITDGGSNGNQFSAVCTGTLINNPGKRNYVITAYHCLEGESVSNWAFVFNYEKECDRQSFQNSKFSDFLNGARLVWADKATDTILLEIYQDIPSRYNAYFSGWDARSFDLLDPFTVSFHHPNGDFKKVSVDTNAKAEGTCPFCGNLRKSHIVVTGWDDGTTERGSSGCSLFNSDQSIVGVLSGGSASCPDNSGFDLFGKMEVAYEHGLVEHIANPGQLSMGGRWNADPRSALAFEPETLVVVEGGPEASLDVWLNAPVDQGDLVTVSVNLSEGDDKWVEVLHPRELTFDSSDWSEAKQITIKPRDNADFDGDVKYYVRLHARHKSGKDAYISDFPVVQQDDEHITGDTLFDPIEINDLPFSFMGDTGMGYTNTLQSRCELGSASPDIVFEYTPRRDTHMSVSLCALPMFDSTLYILENGRERWCNDDGEDSCGESAQLNNVVFKRDHTYHIVVDGYNGARGRFQLDVRELPQFVNSFSAAGADGASPIPMDTYVPADTYTKADTQGSDAQGSGVALSAAGMLPIASLAGNKAPESDSYVTGGFRSQQDILRSGREHVSAVTRFFSTLESSQKEKEAARQDSFSLTTTRNVLDLLALLAAVILYF</sequence>
<accession>A0A5B8MQD4</accession>
<evidence type="ECO:0000256" key="1">
    <source>
        <dbReference type="SAM" id="SignalP"/>
    </source>
</evidence>
<dbReference type="SUPFAM" id="SSF50494">
    <property type="entry name" value="Trypsin-like serine proteases"/>
    <property type="match status" value="1"/>
</dbReference>
<dbReference type="InterPro" id="IPR001254">
    <property type="entry name" value="Trypsin_dom"/>
</dbReference>
<keyword evidence="4" id="KW-1185">Reference proteome</keyword>
<protein>
    <recommendedName>
        <fullName evidence="2">Peptidase S1 domain-containing protein</fullName>
    </recommendedName>
</protein>